<dbReference type="InterPro" id="IPR002156">
    <property type="entry name" value="RNaseH_domain"/>
</dbReference>
<dbReference type="AlphaFoldDB" id="A0A392SDT1"/>
<organism evidence="2 3">
    <name type="scientific">Trifolium medium</name>
    <dbReference type="NCBI Taxonomy" id="97028"/>
    <lineage>
        <taxon>Eukaryota</taxon>
        <taxon>Viridiplantae</taxon>
        <taxon>Streptophyta</taxon>
        <taxon>Embryophyta</taxon>
        <taxon>Tracheophyta</taxon>
        <taxon>Spermatophyta</taxon>
        <taxon>Magnoliopsida</taxon>
        <taxon>eudicotyledons</taxon>
        <taxon>Gunneridae</taxon>
        <taxon>Pentapetalae</taxon>
        <taxon>rosids</taxon>
        <taxon>fabids</taxon>
        <taxon>Fabales</taxon>
        <taxon>Fabaceae</taxon>
        <taxon>Papilionoideae</taxon>
        <taxon>50 kb inversion clade</taxon>
        <taxon>NPAAA clade</taxon>
        <taxon>Hologalegina</taxon>
        <taxon>IRL clade</taxon>
        <taxon>Trifolieae</taxon>
        <taxon>Trifolium</taxon>
    </lineage>
</organism>
<dbReference type="EMBL" id="LXQA010366901">
    <property type="protein sequence ID" value="MCI47071.1"/>
    <property type="molecule type" value="Genomic_DNA"/>
</dbReference>
<feature type="domain" description="RNase H type-1" evidence="1">
    <location>
        <begin position="5"/>
        <end position="87"/>
    </location>
</feature>
<dbReference type="GO" id="GO:0005840">
    <property type="term" value="C:ribosome"/>
    <property type="evidence" value="ECO:0007669"/>
    <property type="project" value="UniProtKB-KW"/>
</dbReference>
<dbReference type="InterPro" id="IPR036397">
    <property type="entry name" value="RNaseH_sf"/>
</dbReference>
<dbReference type="PANTHER" id="PTHR47723:SF24">
    <property type="entry name" value="RNASE H TYPE-1 DOMAIN-CONTAINING PROTEIN"/>
    <property type="match status" value="1"/>
</dbReference>
<accession>A0A392SDT1</accession>
<sequence>NFYCIGACLRDDKGQFVAAFAKRFEGQPAIDEAEAVGVLEALKWMQSSHITSSHIETDNLHVAQALGNNAKNNSEFGAVIKIHRSLLTVIICKCTESLSSNKV</sequence>
<reference evidence="2 3" key="1">
    <citation type="journal article" date="2018" name="Front. Plant Sci.">
        <title>Red Clover (Trifolium pratense) and Zigzag Clover (T. medium) - A Picture of Genomic Similarities and Differences.</title>
        <authorList>
            <person name="Dluhosova J."/>
            <person name="Istvanek J."/>
            <person name="Nedelnik J."/>
            <person name="Repkova J."/>
        </authorList>
    </citation>
    <scope>NUCLEOTIDE SEQUENCE [LARGE SCALE GENOMIC DNA]</scope>
    <source>
        <strain evidence="3">cv. 10/8</strain>
        <tissue evidence="2">Leaf</tissue>
    </source>
</reference>
<dbReference type="InterPro" id="IPR053151">
    <property type="entry name" value="RNase_H-like"/>
</dbReference>
<dbReference type="Proteomes" id="UP000265520">
    <property type="component" value="Unassembled WGS sequence"/>
</dbReference>
<keyword evidence="2" id="KW-0689">Ribosomal protein</keyword>
<dbReference type="GO" id="GO:0003676">
    <property type="term" value="F:nucleic acid binding"/>
    <property type="evidence" value="ECO:0007669"/>
    <property type="project" value="InterPro"/>
</dbReference>
<dbReference type="SUPFAM" id="SSF53098">
    <property type="entry name" value="Ribonuclease H-like"/>
    <property type="match status" value="1"/>
</dbReference>
<dbReference type="PANTHER" id="PTHR47723">
    <property type="entry name" value="OS05G0353850 PROTEIN"/>
    <property type="match status" value="1"/>
</dbReference>
<proteinExistence type="predicted"/>
<feature type="non-terminal residue" evidence="2">
    <location>
        <position position="103"/>
    </location>
</feature>
<keyword evidence="3" id="KW-1185">Reference proteome</keyword>
<feature type="non-terminal residue" evidence="2">
    <location>
        <position position="1"/>
    </location>
</feature>
<dbReference type="InterPro" id="IPR012337">
    <property type="entry name" value="RNaseH-like_sf"/>
</dbReference>
<dbReference type="Pfam" id="PF13456">
    <property type="entry name" value="RVT_3"/>
    <property type="match status" value="1"/>
</dbReference>
<keyword evidence="2" id="KW-0687">Ribonucleoprotein</keyword>
<dbReference type="GO" id="GO:0004523">
    <property type="term" value="F:RNA-DNA hybrid ribonuclease activity"/>
    <property type="evidence" value="ECO:0007669"/>
    <property type="project" value="InterPro"/>
</dbReference>
<evidence type="ECO:0000313" key="3">
    <source>
        <dbReference type="Proteomes" id="UP000265520"/>
    </source>
</evidence>
<dbReference type="Gene3D" id="3.30.420.10">
    <property type="entry name" value="Ribonuclease H-like superfamily/Ribonuclease H"/>
    <property type="match status" value="1"/>
</dbReference>
<comment type="caution">
    <text evidence="2">The sequence shown here is derived from an EMBL/GenBank/DDBJ whole genome shotgun (WGS) entry which is preliminary data.</text>
</comment>
<evidence type="ECO:0000313" key="2">
    <source>
        <dbReference type="EMBL" id="MCI47071.1"/>
    </source>
</evidence>
<name>A0A392SDT1_9FABA</name>
<protein>
    <submittedName>
        <fullName evidence="2">60S ribosomal protein L23</fullName>
    </submittedName>
</protein>
<evidence type="ECO:0000259" key="1">
    <source>
        <dbReference type="Pfam" id="PF13456"/>
    </source>
</evidence>